<dbReference type="Proteomes" id="UP000019243">
    <property type="component" value="Unassembled WGS sequence"/>
</dbReference>
<dbReference type="EMBL" id="AODH01000080">
    <property type="protein sequence ID" value="EUJ34104.1"/>
    <property type="molecule type" value="Genomic_DNA"/>
</dbReference>
<dbReference type="Pfam" id="PF13155">
    <property type="entry name" value="Toprim_2"/>
    <property type="match status" value="1"/>
</dbReference>
<dbReference type="AlphaFoldDB" id="W7C3V1"/>
<protein>
    <recommendedName>
        <fullName evidence="3">Toprim domain-containing protein</fullName>
    </recommendedName>
</protein>
<dbReference type="Gene3D" id="3.40.1360.10">
    <property type="match status" value="1"/>
</dbReference>
<dbReference type="CDD" id="cd01029">
    <property type="entry name" value="TOPRIM_primases"/>
    <property type="match status" value="1"/>
</dbReference>
<dbReference type="InterPro" id="IPR034154">
    <property type="entry name" value="TOPRIM_DnaG/twinkle"/>
</dbReference>
<evidence type="ECO:0008006" key="3">
    <source>
        <dbReference type="Google" id="ProtNLM"/>
    </source>
</evidence>
<comment type="caution">
    <text evidence="1">The sequence shown here is derived from an EMBL/GenBank/DDBJ whole genome shotgun (WGS) entry which is preliminary data.</text>
</comment>
<accession>W7C3V1</accession>
<evidence type="ECO:0000313" key="1">
    <source>
        <dbReference type="EMBL" id="EUJ34104.1"/>
    </source>
</evidence>
<name>W7C3V1_9LIST</name>
<evidence type="ECO:0000313" key="2">
    <source>
        <dbReference type="Proteomes" id="UP000019243"/>
    </source>
</evidence>
<organism evidence="1 2">
    <name type="scientific">Brochothrix campestris FSL F6-1037</name>
    <dbReference type="NCBI Taxonomy" id="1265861"/>
    <lineage>
        <taxon>Bacteria</taxon>
        <taxon>Bacillati</taxon>
        <taxon>Bacillota</taxon>
        <taxon>Bacilli</taxon>
        <taxon>Bacillales</taxon>
        <taxon>Listeriaceae</taxon>
        <taxon>Brochothrix</taxon>
    </lineage>
</organism>
<keyword evidence="2" id="KW-1185">Reference proteome</keyword>
<dbReference type="SUPFAM" id="SSF56731">
    <property type="entry name" value="DNA primase core"/>
    <property type="match status" value="1"/>
</dbReference>
<gene>
    <name evidence="1" type="ORF">BCAMP_12773</name>
</gene>
<reference evidence="1 2" key="1">
    <citation type="submission" date="2012-12" db="EMBL/GenBank/DDBJ databases">
        <title>Novel taxa of Listeriaceae from agricultural environments in the United States.</title>
        <authorList>
            <person name="den Bakker H.C."/>
            <person name="Allred A."/>
            <person name="Warchocki S."/>
            <person name="Wright E.M."/>
            <person name="Burrell A."/>
            <person name="Nightingale K.K."/>
            <person name="Kephart D."/>
            <person name="Wiedmann M."/>
        </authorList>
    </citation>
    <scope>NUCLEOTIDE SEQUENCE [LARGE SCALE GENOMIC DNA]</scope>
    <source>
        <strain evidence="1 2">FSL F6-1037</strain>
    </source>
</reference>
<proteinExistence type="predicted"/>
<dbReference type="STRING" id="1265861.BCAMP_12773"/>
<dbReference type="RefSeq" id="WP_035315833.1">
    <property type="nucleotide sequence ID" value="NZ_AODH01000080.1"/>
</dbReference>
<sequence>MSSQLQHLVSNVRIDHEVCKTYRGLSQVNYSDYLIKTPNNQLGLSLAEKLPHIFENYDTPSKKKLLENRDVIIPYFDETNKVDRLLLRSSQPLKGAIKEINVLVQDNKRDAKDYHLSLSKDASRTDNPIILAETIIDGLSLREIDKNCEFIAVSGVNHMRQAMSYVSENKEQFKERSFIIAMDNDRAGEVATQKWETLLTQLDLTNTRFEYPEGDQHDLNDLLTNNKAALIDSYSSSIHKNKSRHYQDKLDKLVDSVSLSPEVNKEIEI</sequence>